<comment type="caution">
    <text evidence="12">The sequence shown here is derived from an EMBL/GenBank/DDBJ whole genome shotgun (WGS) entry which is preliminary data.</text>
</comment>
<dbReference type="Pfam" id="PF05970">
    <property type="entry name" value="PIF1"/>
    <property type="match status" value="1"/>
</dbReference>
<organism evidence="12 13">
    <name type="scientific">Apiospora hydei</name>
    <dbReference type="NCBI Taxonomy" id="1337664"/>
    <lineage>
        <taxon>Eukaryota</taxon>
        <taxon>Fungi</taxon>
        <taxon>Dikarya</taxon>
        <taxon>Ascomycota</taxon>
        <taxon>Pezizomycotina</taxon>
        <taxon>Sordariomycetes</taxon>
        <taxon>Xylariomycetidae</taxon>
        <taxon>Amphisphaeriales</taxon>
        <taxon>Apiosporaceae</taxon>
        <taxon>Apiospora</taxon>
    </lineage>
</organism>
<dbReference type="InterPro" id="IPR049163">
    <property type="entry name" value="Pif1-like_2B_dom"/>
</dbReference>
<dbReference type="Gene3D" id="3.40.50.300">
    <property type="entry name" value="P-loop containing nucleotide triphosphate hydrolases"/>
    <property type="match status" value="2"/>
</dbReference>
<evidence type="ECO:0000259" key="11">
    <source>
        <dbReference type="SMART" id="SM00382"/>
    </source>
</evidence>
<dbReference type="SUPFAM" id="SSF52540">
    <property type="entry name" value="P-loop containing nucleoside triphosphate hydrolases"/>
    <property type="match status" value="2"/>
</dbReference>
<feature type="region of interest" description="Disordered" evidence="10">
    <location>
        <begin position="62"/>
        <end position="179"/>
    </location>
</feature>
<dbReference type="EC" id="5.6.2.3" evidence="9"/>
<dbReference type="PANTHER" id="PTHR47642:SF5">
    <property type="entry name" value="ATP-DEPENDENT DNA HELICASE"/>
    <property type="match status" value="1"/>
</dbReference>
<keyword evidence="9" id="KW-0233">DNA recombination</keyword>
<dbReference type="InterPro" id="IPR027417">
    <property type="entry name" value="P-loop_NTPase"/>
</dbReference>
<dbReference type="InterPro" id="IPR003593">
    <property type="entry name" value="AAA+_ATPase"/>
</dbReference>
<protein>
    <recommendedName>
        <fullName evidence="9">ATP-dependent DNA helicase</fullName>
        <ecNumber evidence="9">5.6.2.3</ecNumber>
    </recommendedName>
</protein>
<evidence type="ECO:0000256" key="7">
    <source>
        <dbReference type="ARBA" id="ARBA00023204"/>
    </source>
</evidence>
<proteinExistence type="inferred from homology"/>
<evidence type="ECO:0000256" key="1">
    <source>
        <dbReference type="ARBA" id="ARBA00022741"/>
    </source>
</evidence>
<comment type="catalytic activity">
    <reaction evidence="9">
        <text>ATP + H2O = ADP + phosphate + H(+)</text>
        <dbReference type="Rhea" id="RHEA:13065"/>
        <dbReference type="ChEBI" id="CHEBI:15377"/>
        <dbReference type="ChEBI" id="CHEBI:15378"/>
        <dbReference type="ChEBI" id="CHEBI:30616"/>
        <dbReference type="ChEBI" id="CHEBI:43474"/>
        <dbReference type="ChEBI" id="CHEBI:456216"/>
        <dbReference type="EC" id="5.6.2.3"/>
    </reaction>
</comment>
<keyword evidence="8" id="KW-0413">Isomerase</keyword>
<evidence type="ECO:0000313" key="13">
    <source>
        <dbReference type="Proteomes" id="UP001433268"/>
    </source>
</evidence>
<feature type="compositionally biased region" description="Low complexity" evidence="10">
    <location>
        <begin position="62"/>
        <end position="76"/>
    </location>
</feature>
<keyword evidence="2 9" id="KW-0227">DNA damage</keyword>
<evidence type="ECO:0000256" key="6">
    <source>
        <dbReference type="ARBA" id="ARBA00023125"/>
    </source>
</evidence>
<keyword evidence="4 9" id="KW-0347">Helicase</keyword>
<keyword evidence="6" id="KW-0238">DNA-binding</keyword>
<dbReference type="InterPro" id="IPR010285">
    <property type="entry name" value="DNA_helicase_pif1-like_DEAD"/>
</dbReference>
<feature type="compositionally biased region" description="Pro residues" evidence="10">
    <location>
        <begin position="166"/>
        <end position="175"/>
    </location>
</feature>
<feature type="domain" description="AAA+ ATPase" evidence="11">
    <location>
        <begin position="193"/>
        <end position="345"/>
    </location>
</feature>
<gene>
    <name evidence="12" type="ORF">PG997_005101</name>
</gene>
<evidence type="ECO:0000256" key="9">
    <source>
        <dbReference type="RuleBase" id="RU363044"/>
    </source>
</evidence>
<dbReference type="CDD" id="cd18809">
    <property type="entry name" value="SF1_C_RecD"/>
    <property type="match status" value="1"/>
</dbReference>
<keyword evidence="3 9" id="KW-0378">Hydrolase</keyword>
<comment type="cofactor">
    <cofactor evidence="9">
        <name>Mg(2+)</name>
        <dbReference type="ChEBI" id="CHEBI:18420"/>
    </cofactor>
</comment>
<evidence type="ECO:0000256" key="3">
    <source>
        <dbReference type="ARBA" id="ARBA00022801"/>
    </source>
</evidence>
<accession>A0ABR1X407</accession>
<dbReference type="InterPro" id="IPR051055">
    <property type="entry name" value="PIF1_helicase"/>
</dbReference>
<evidence type="ECO:0000256" key="4">
    <source>
        <dbReference type="ARBA" id="ARBA00022806"/>
    </source>
</evidence>
<dbReference type="PANTHER" id="PTHR47642">
    <property type="entry name" value="ATP-DEPENDENT DNA HELICASE"/>
    <property type="match status" value="1"/>
</dbReference>
<reference evidence="12 13" key="1">
    <citation type="submission" date="2023-01" db="EMBL/GenBank/DDBJ databases">
        <title>Analysis of 21 Apiospora genomes using comparative genomics revels a genus with tremendous synthesis potential of carbohydrate active enzymes and secondary metabolites.</title>
        <authorList>
            <person name="Sorensen T."/>
        </authorList>
    </citation>
    <scope>NUCLEOTIDE SEQUENCE [LARGE SCALE GENOMIC DNA]</scope>
    <source>
        <strain evidence="12 13">CBS 114990</strain>
    </source>
</reference>
<dbReference type="GeneID" id="92042476"/>
<evidence type="ECO:0000256" key="10">
    <source>
        <dbReference type="SAM" id="MobiDB-lite"/>
    </source>
</evidence>
<dbReference type="SMART" id="SM00382">
    <property type="entry name" value="AAA"/>
    <property type="match status" value="1"/>
</dbReference>
<evidence type="ECO:0000256" key="2">
    <source>
        <dbReference type="ARBA" id="ARBA00022763"/>
    </source>
</evidence>
<name>A0ABR1X407_9PEZI</name>
<comment type="similarity">
    <text evidence="9">Belongs to the helicase family.</text>
</comment>
<dbReference type="RefSeq" id="XP_066673034.1">
    <property type="nucleotide sequence ID" value="XM_066809416.1"/>
</dbReference>
<keyword evidence="1 9" id="KW-0547">Nucleotide-binding</keyword>
<keyword evidence="7 9" id="KW-0234">DNA repair</keyword>
<evidence type="ECO:0000256" key="8">
    <source>
        <dbReference type="ARBA" id="ARBA00023235"/>
    </source>
</evidence>
<keyword evidence="5 9" id="KW-0067">ATP-binding</keyword>
<evidence type="ECO:0000313" key="12">
    <source>
        <dbReference type="EMBL" id="KAK8090140.1"/>
    </source>
</evidence>
<evidence type="ECO:0000256" key="5">
    <source>
        <dbReference type="ARBA" id="ARBA00022840"/>
    </source>
</evidence>
<sequence>MMSHSITQGLASGRLNIIRRSIPRLRQALWPPSGHPFQHLYWIHAKGSAPSGFRHDQPEALLPAEASTSAATTSAEYKSGRRDTKKPVYISPSAALLRAKQTGAGFQERVRSRSLSPEPLPPPSSAENKSGSRDTKGTGFPQSSSPPRAPTQGEIQGPSAPQSPSKEPPPPPPATTEPALCPEQAALVDLICSGRNVFYTGSAGCGKSTVLRAFTKRLRDMGKKVHILAPTGRAALQVNGTTTWTYAGWTPDSHKRPLHELQDRAHGKLVWKRFDATDVIVIDEISMVENLHFERLNQIMKHALFDPKLDVQKAFGGVQIVVTGDFCQLPPVRPFQHCMECGKELIEGYHRGEPSYSCPNPRHPVWRDEDKWAFASDAWDECNFVHVNLKTIHRQNDLKFIRILNKCRIGEALTESEKRILMDHPFNVHHATKLFATRDEVARVNRQHFEKLKSEKYTYWARDTFEWQQKIHPTLGWKARRKAVGPKGEEPLQALDDHRFDQYVELKKGMLVVLLTNLSLSDGLCNGSQGIVCGFKSYDKDKLHNYPGERAVFKQREVKSYIEGPGAGQPVWPVVKFHNGVTRVIHADCSINELGDDGPYSLLSRTQIPLAPAWAMTIHKSQSLTLERVIVDLSKTFEVGQVYVALSRATGLEGLKVEGDVAGLETGLGGNKRVQEFLRGQFGSLNE</sequence>
<dbReference type="Proteomes" id="UP001433268">
    <property type="component" value="Unassembled WGS sequence"/>
</dbReference>
<dbReference type="EMBL" id="JAQQWN010000004">
    <property type="protein sequence ID" value="KAK8090140.1"/>
    <property type="molecule type" value="Genomic_DNA"/>
</dbReference>
<dbReference type="Pfam" id="PF21530">
    <property type="entry name" value="Pif1_2B_dom"/>
    <property type="match status" value="1"/>
</dbReference>
<keyword evidence="13" id="KW-1185">Reference proteome</keyword>